<reference evidence="8" key="1">
    <citation type="submission" date="2022-11" db="UniProtKB">
        <authorList>
            <consortium name="WormBaseParasite"/>
        </authorList>
    </citation>
    <scope>IDENTIFICATION</scope>
</reference>
<dbReference type="PANTHER" id="PTHR23505:SF79">
    <property type="entry name" value="PROTEIN SPINSTER"/>
    <property type="match status" value="1"/>
</dbReference>
<evidence type="ECO:0000256" key="3">
    <source>
        <dbReference type="ARBA" id="ARBA00022692"/>
    </source>
</evidence>
<keyword evidence="2" id="KW-0813">Transport</keyword>
<evidence type="ECO:0000256" key="4">
    <source>
        <dbReference type="ARBA" id="ARBA00022989"/>
    </source>
</evidence>
<evidence type="ECO:0000256" key="2">
    <source>
        <dbReference type="ARBA" id="ARBA00022448"/>
    </source>
</evidence>
<evidence type="ECO:0000256" key="5">
    <source>
        <dbReference type="ARBA" id="ARBA00023136"/>
    </source>
</evidence>
<evidence type="ECO:0000313" key="7">
    <source>
        <dbReference type="Proteomes" id="UP000887564"/>
    </source>
</evidence>
<dbReference type="WBParaSite" id="PEQ_0000094701-mRNA-1">
    <property type="protein sequence ID" value="PEQ_0000094701-mRNA-1"/>
    <property type="gene ID" value="PEQ_0000094701"/>
</dbReference>
<sequence>MLFAPVCGYLGDRFNRKLIMGVGFGLGYMVGSYVSMWAGAWEWGIRMTPILGLICIILILFVLDDPIRGNADVAFVENSSFIDDIKYLFKM</sequence>
<keyword evidence="7" id="KW-1185">Reference proteome</keyword>
<dbReference type="AlphaFoldDB" id="A0A914RGU4"/>
<dbReference type="GO" id="GO:0016020">
    <property type="term" value="C:membrane"/>
    <property type="evidence" value="ECO:0007669"/>
    <property type="project" value="UniProtKB-SubCell"/>
</dbReference>
<comment type="subcellular location">
    <subcellularLocation>
        <location evidence="1">Membrane</location>
        <topology evidence="1">Multi-pass membrane protein</topology>
    </subcellularLocation>
</comment>
<feature type="transmembrane region" description="Helical" evidence="6">
    <location>
        <begin position="43"/>
        <end position="63"/>
    </location>
</feature>
<dbReference type="SUPFAM" id="SSF103473">
    <property type="entry name" value="MFS general substrate transporter"/>
    <property type="match status" value="1"/>
</dbReference>
<keyword evidence="5 6" id="KW-0472">Membrane</keyword>
<dbReference type="PANTHER" id="PTHR23505">
    <property type="entry name" value="SPINSTER"/>
    <property type="match status" value="1"/>
</dbReference>
<evidence type="ECO:0000313" key="8">
    <source>
        <dbReference type="WBParaSite" id="PEQ_0000094701-mRNA-1"/>
    </source>
</evidence>
<feature type="transmembrane region" description="Helical" evidence="6">
    <location>
        <begin position="18"/>
        <end position="37"/>
    </location>
</feature>
<dbReference type="Proteomes" id="UP000887564">
    <property type="component" value="Unplaced"/>
</dbReference>
<keyword evidence="4 6" id="KW-1133">Transmembrane helix</keyword>
<evidence type="ECO:0000256" key="1">
    <source>
        <dbReference type="ARBA" id="ARBA00004141"/>
    </source>
</evidence>
<name>A0A914RGU4_PAREQ</name>
<keyword evidence="3 6" id="KW-0812">Transmembrane</keyword>
<dbReference type="InterPro" id="IPR036259">
    <property type="entry name" value="MFS_trans_sf"/>
</dbReference>
<organism evidence="7 8">
    <name type="scientific">Parascaris equorum</name>
    <name type="common">Equine roundworm</name>
    <dbReference type="NCBI Taxonomy" id="6256"/>
    <lineage>
        <taxon>Eukaryota</taxon>
        <taxon>Metazoa</taxon>
        <taxon>Ecdysozoa</taxon>
        <taxon>Nematoda</taxon>
        <taxon>Chromadorea</taxon>
        <taxon>Rhabditida</taxon>
        <taxon>Spirurina</taxon>
        <taxon>Ascaridomorpha</taxon>
        <taxon>Ascaridoidea</taxon>
        <taxon>Ascarididae</taxon>
        <taxon>Parascaris</taxon>
    </lineage>
</organism>
<evidence type="ECO:0000256" key="6">
    <source>
        <dbReference type="SAM" id="Phobius"/>
    </source>
</evidence>
<dbReference type="InterPro" id="IPR044770">
    <property type="entry name" value="MFS_spinster-like"/>
</dbReference>
<protein>
    <submittedName>
        <fullName evidence="8">Major facilitator superfamily (MFS) profile domain-containing protein</fullName>
    </submittedName>
</protein>
<proteinExistence type="predicted"/>
<accession>A0A914RGU4</accession>